<reference evidence="1" key="1">
    <citation type="submission" date="2023-07" db="EMBL/GenBank/DDBJ databases">
        <title>Chromosome-level Genome Assembly of Striped Snakehead (Channa striata).</title>
        <authorList>
            <person name="Liu H."/>
        </authorList>
    </citation>
    <scope>NUCLEOTIDE SEQUENCE</scope>
    <source>
        <strain evidence="1">Gz</strain>
        <tissue evidence="1">Muscle</tissue>
    </source>
</reference>
<organism evidence="1 2">
    <name type="scientific">Channa striata</name>
    <name type="common">Snakehead murrel</name>
    <name type="synonym">Ophicephalus striatus</name>
    <dbReference type="NCBI Taxonomy" id="64152"/>
    <lineage>
        <taxon>Eukaryota</taxon>
        <taxon>Metazoa</taxon>
        <taxon>Chordata</taxon>
        <taxon>Craniata</taxon>
        <taxon>Vertebrata</taxon>
        <taxon>Euteleostomi</taxon>
        <taxon>Actinopterygii</taxon>
        <taxon>Neopterygii</taxon>
        <taxon>Teleostei</taxon>
        <taxon>Neoteleostei</taxon>
        <taxon>Acanthomorphata</taxon>
        <taxon>Anabantaria</taxon>
        <taxon>Anabantiformes</taxon>
        <taxon>Channoidei</taxon>
        <taxon>Channidae</taxon>
        <taxon>Channa</taxon>
    </lineage>
</organism>
<gene>
    <name evidence="1" type="ORF">Q5P01_019730</name>
</gene>
<dbReference type="EMBL" id="JAUPFM010000015">
    <property type="protein sequence ID" value="KAK2828696.1"/>
    <property type="molecule type" value="Genomic_DNA"/>
</dbReference>
<proteinExistence type="predicted"/>
<comment type="caution">
    <text evidence="1">The sequence shown here is derived from an EMBL/GenBank/DDBJ whole genome shotgun (WGS) entry which is preliminary data.</text>
</comment>
<evidence type="ECO:0000313" key="2">
    <source>
        <dbReference type="Proteomes" id="UP001187415"/>
    </source>
</evidence>
<evidence type="ECO:0000313" key="1">
    <source>
        <dbReference type="EMBL" id="KAK2828696.1"/>
    </source>
</evidence>
<sequence length="74" mass="8463">MPPLLVAEGWRLTANAFSVERMKERGNSQLSFRRFSQGVSTIADTDLRGAFFMDTRRLKMSRGVNTDLLHKCGW</sequence>
<keyword evidence="2" id="KW-1185">Reference proteome</keyword>
<dbReference type="AlphaFoldDB" id="A0AA88M1M2"/>
<name>A0AA88M1M2_CHASR</name>
<accession>A0AA88M1M2</accession>
<protein>
    <submittedName>
        <fullName evidence="1">Uncharacterized protein</fullName>
    </submittedName>
</protein>
<dbReference type="Proteomes" id="UP001187415">
    <property type="component" value="Unassembled WGS sequence"/>
</dbReference>